<reference evidence="1" key="1">
    <citation type="journal article" date="2020" name="Nature">
        <title>Giant virus diversity and host interactions through global metagenomics.</title>
        <authorList>
            <person name="Schulz F."/>
            <person name="Roux S."/>
            <person name="Paez-Espino D."/>
            <person name="Jungbluth S."/>
            <person name="Walsh D.A."/>
            <person name="Denef V.J."/>
            <person name="McMahon K.D."/>
            <person name="Konstantinidis K.T."/>
            <person name="Eloe-Fadrosh E.A."/>
            <person name="Kyrpides N.C."/>
            <person name="Woyke T."/>
        </authorList>
    </citation>
    <scope>NUCLEOTIDE SEQUENCE</scope>
    <source>
        <strain evidence="1">GVMAG-M-3300023179-132</strain>
    </source>
</reference>
<evidence type="ECO:0000313" key="1">
    <source>
        <dbReference type="EMBL" id="QHT23897.1"/>
    </source>
</evidence>
<organism evidence="1">
    <name type="scientific">viral metagenome</name>
    <dbReference type="NCBI Taxonomy" id="1070528"/>
    <lineage>
        <taxon>unclassified sequences</taxon>
        <taxon>metagenomes</taxon>
        <taxon>organismal metagenomes</taxon>
    </lineage>
</organism>
<dbReference type="EMBL" id="MN739735">
    <property type="protein sequence ID" value="QHT23897.1"/>
    <property type="molecule type" value="Genomic_DNA"/>
</dbReference>
<accession>A0A6C0E3Z3</accession>
<name>A0A6C0E3Z3_9ZZZZ</name>
<proteinExistence type="predicted"/>
<sequence length="205" mass="24422">MEALQVRLVAEEVVEDEDVSNPSEASNDYNRLPDLNNIQQAMNIILEKSEDSMNEGDYLEVANKLKSFYTDVKKLESLVKESVPLYIKQDVIVENHLDYYKDISFRLSRDELRRLMNGRIRERDIRMIDRIKENIVVCYRELNDIQRNKKFYWDGIKSLPNRGSIKDNMRIQHKNFVEAEKNMIESIRRQREHMHILEARVGYVV</sequence>
<protein>
    <submittedName>
        <fullName evidence="1">Uncharacterized protein</fullName>
    </submittedName>
</protein>
<dbReference type="AlphaFoldDB" id="A0A6C0E3Z3"/>